<feature type="region of interest" description="Disordered" evidence="1">
    <location>
        <begin position="351"/>
        <end position="481"/>
    </location>
</feature>
<name>Q965X1_CAEEL</name>
<dbReference type="OMA" id="PIYPRDE"/>
<organism evidence="2 3">
    <name type="scientific">Caenorhabditis elegans</name>
    <dbReference type="NCBI Taxonomy" id="6239"/>
    <lineage>
        <taxon>Eukaryota</taxon>
        <taxon>Metazoa</taxon>
        <taxon>Ecdysozoa</taxon>
        <taxon>Nematoda</taxon>
        <taxon>Chromadorea</taxon>
        <taxon>Rhabditida</taxon>
        <taxon>Rhabditina</taxon>
        <taxon>Rhabditomorpha</taxon>
        <taxon>Rhabditoidea</taxon>
        <taxon>Rhabditidae</taxon>
        <taxon>Peloderinae</taxon>
        <taxon>Caenorhabditis</taxon>
    </lineage>
</organism>
<accession>Q965X1</accession>
<feature type="compositionally biased region" description="Low complexity" evidence="1">
    <location>
        <begin position="461"/>
        <end position="470"/>
    </location>
</feature>
<dbReference type="eggNOG" id="ENOG502SDJB">
    <property type="taxonomic scope" value="Eukaryota"/>
</dbReference>
<proteinExistence type="evidence at protein level"/>
<dbReference type="FunCoup" id="Q965X1">
    <property type="interactions" value="989"/>
</dbReference>
<dbReference type="HOGENOM" id="CLU_576513_0_0_1"/>
<evidence type="ECO:0000313" key="4">
    <source>
        <dbReference type="WormBase" id="Y39A3CL.7a"/>
    </source>
</evidence>
<dbReference type="WormBase" id="Y39A3CL.7a">
    <property type="protein sequence ID" value="CE42189"/>
    <property type="gene ID" value="WBGene00021443"/>
</dbReference>
<feature type="compositionally biased region" description="Basic and acidic residues" evidence="1">
    <location>
        <begin position="435"/>
        <end position="447"/>
    </location>
</feature>
<dbReference type="Bgee" id="WBGene00021443">
    <property type="expression patterns" value="Expressed in embryo and 3 other cell types or tissues"/>
</dbReference>
<sequence length="481" mass="55135">MTENGESEDAGSVRKIKSLPGIGLPAGTDYPNLAEIPETPCKEVFWRKEVADWFEIANNGYSFHRNRDLNAVFAKDLSGYWYRLNNQTKCFEFLFEGFKDTTDYTRISLPPQSPTFVGFNTLQQAVFPMNCDGKPILPKDDKGKTIFPFYDGYPLFPVDDSGAICVPLGDDEKPVFPRIPEEFGAYVPHFLDFLKEPRRASPDVFDGRVVLPLNELGEPIYPRDELGNVLMPFIILDDGTRRRAVFCAEDGTPILPFHNGEHALEVHEGEVLFQYEYQQKMMHLAQFSDKKTAQKPQELMDEQFYQQHYQSYQQSTISTANSTEIPSKIGQNSAKNPAKSTNLLLKQLTFMKKKQEAPSPSSSPLSAAIPAERPAKPNKEKERGDRFLPEPSRRFNRFNHRNRSPPSLSSRTSRHRSPERRRDRSRSRSLTYSPIDRKSRTNSDKYDKKRAKKSNRRDRSSSSSSGSTSPIRREKREKSRK</sequence>
<dbReference type="InParanoid" id="Q965X1"/>
<feature type="compositionally biased region" description="Basic and acidic residues" evidence="1">
    <location>
        <begin position="471"/>
        <end position="481"/>
    </location>
</feature>
<protein>
    <submittedName>
        <fullName evidence="2">Uncharacterized protein</fullName>
    </submittedName>
</protein>
<gene>
    <name evidence="2" type="ORF">CELE_Y39A3CL.7</name>
    <name evidence="2 4" type="ORF">Y39A3CL.7</name>
</gene>
<dbReference type="PeptideAtlas" id="Q965X1"/>
<dbReference type="UCSC" id="Y39A3CL.7b">
    <property type="organism name" value="c. elegans"/>
</dbReference>
<keyword evidence="3" id="KW-1185">Reference proteome</keyword>
<evidence type="ECO:0000313" key="2">
    <source>
        <dbReference type="EMBL" id="CCD73781.1"/>
    </source>
</evidence>
<dbReference type="ExpressionAtlas" id="Q965X1">
    <property type="expression patterns" value="baseline"/>
</dbReference>
<dbReference type="EMBL" id="BX284603">
    <property type="protein sequence ID" value="CCD73781.1"/>
    <property type="molecule type" value="Genomic_DNA"/>
</dbReference>
<dbReference type="PaxDb" id="6239-Y39A3CL.7a"/>
<evidence type="ECO:0007829" key="5">
    <source>
        <dbReference type="PeptideAtlas" id="Q965X1"/>
    </source>
</evidence>
<dbReference type="AGR" id="WB:WBGene00021443"/>
<feature type="compositionally biased region" description="Basic residues" evidence="1">
    <location>
        <begin position="394"/>
        <end position="403"/>
    </location>
</feature>
<evidence type="ECO:0000256" key="1">
    <source>
        <dbReference type="SAM" id="MobiDB-lite"/>
    </source>
</evidence>
<keyword evidence="5" id="KW-1267">Proteomics identification</keyword>
<reference evidence="2 3" key="1">
    <citation type="journal article" date="1998" name="Science">
        <title>Genome sequence of the nematode C. elegans: a platform for investigating biology.</title>
        <authorList>
            <consortium name="The C. elegans sequencing consortium"/>
            <person name="Sulson J.E."/>
            <person name="Waterston R."/>
        </authorList>
    </citation>
    <scope>NUCLEOTIDE SEQUENCE [LARGE SCALE GENOMIC DNA]</scope>
    <source>
        <strain evidence="2 3">Bristol N2</strain>
    </source>
</reference>
<evidence type="ECO:0000313" key="3">
    <source>
        <dbReference type="Proteomes" id="UP000001940"/>
    </source>
</evidence>
<dbReference type="Proteomes" id="UP000001940">
    <property type="component" value="Chromosome III"/>
</dbReference>
<dbReference type="AlphaFoldDB" id="Q965X1"/>
<dbReference type="OrthoDB" id="5874237at2759"/>
<feature type="compositionally biased region" description="Basic residues" evidence="1">
    <location>
        <begin position="412"/>
        <end position="427"/>
    </location>
</feature>
<dbReference type="STRING" id="6239.Y39A3CL.7a.1"/>
<feature type="compositionally biased region" description="Low complexity" evidence="1">
    <location>
        <begin position="357"/>
        <end position="371"/>
    </location>
</feature>
<feature type="compositionally biased region" description="Basic and acidic residues" evidence="1">
    <location>
        <begin position="373"/>
        <end position="393"/>
    </location>
</feature>